<evidence type="ECO:0000313" key="1">
    <source>
        <dbReference type="EMBL" id="TDB00377.1"/>
    </source>
</evidence>
<name>A0ABY2D3M5_9GAMM</name>
<evidence type="ECO:0000313" key="2">
    <source>
        <dbReference type="Proteomes" id="UP000294823"/>
    </source>
</evidence>
<keyword evidence="2" id="KW-1185">Reference proteome</keyword>
<dbReference type="Proteomes" id="UP000294823">
    <property type="component" value="Unassembled WGS sequence"/>
</dbReference>
<organism evidence="1 2">
    <name type="scientific">Halomonas marinisediminis</name>
    <dbReference type="NCBI Taxonomy" id="2546095"/>
    <lineage>
        <taxon>Bacteria</taxon>
        <taxon>Pseudomonadati</taxon>
        <taxon>Pseudomonadota</taxon>
        <taxon>Gammaproteobacteria</taxon>
        <taxon>Oceanospirillales</taxon>
        <taxon>Halomonadaceae</taxon>
        <taxon>Halomonas</taxon>
    </lineage>
</organism>
<accession>A0ABY2D3M5</accession>
<sequence>MRKNRIPVSTVKTGCMPFNSGQKADEGYNVGENPVKENGYYVSTYNEALEALRKMKVAGWRNYGSGNNGGARQAIGWVKEADAKMLLAERNPEVRAEKFKKLTDVIQ</sequence>
<proteinExistence type="predicted"/>
<dbReference type="EMBL" id="SLTR01000024">
    <property type="protein sequence ID" value="TDB00377.1"/>
    <property type="molecule type" value="Genomic_DNA"/>
</dbReference>
<reference evidence="1 2" key="1">
    <citation type="submission" date="2019-03" db="EMBL/GenBank/DDBJ databases">
        <title>Halomonas marinisediminis sp. nov., a moderately halophilic bacterium isolated from the Bohai Gulf.</title>
        <authorList>
            <person name="Ji X."/>
        </authorList>
    </citation>
    <scope>NUCLEOTIDE SEQUENCE [LARGE SCALE GENOMIC DNA]</scope>
    <source>
        <strain evidence="1 2">204</strain>
    </source>
</reference>
<dbReference type="RefSeq" id="WP_132045121.1">
    <property type="nucleotide sequence ID" value="NZ_SLTR01000024.1"/>
</dbReference>
<protein>
    <submittedName>
        <fullName evidence="1">Uncharacterized protein</fullName>
    </submittedName>
</protein>
<gene>
    <name evidence="1" type="ORF">E0702_14605</name>
</gene>
<comment type="caution">
    <text evidence="1">The sequence shown here is derived from an EMBL/GenBank/DDBJ whole genome shotgun (WGS) entry which is preliminary data.</text>
</comment>